<evidence type="ECO:0000256" key="6">
    <source>
        <dbReference type="SAM" id="MobiDB-lite"/>
    </source>
</evidence>
<evidence type="ECO:0000256" key="5">
    <source>
        <dbReference type="SAM" id="Coils"/>
    </source>
</evidence>
<dbReference type="Proteomes" id="UP001230145">
    <property type="component" value="Unassembled WGS sequence"/>
</dbReference>
<dbReference type="PANTHER" id="PTHR30563">
    <property type="entry name" value="DNA RECOMBINATION PROTEIN RMUC"/>
    <property type="match status" value="1"/>
</dbReference>
<evidence type="ECO:0000313" key="7">
    <source>
        <dbReference type="EMBL" id="MDP9831747.1"/>
    </source>
</evidence>
<sequence length="409" mass="43478">MISTPIFIVFVALAAALGAALGWLAASSRAGASATARAEEAAALRARAAQADARAERLLEENEGLIERSRADANILQALSPITQQLERVSAHVRSLETTAASQHSEMVTHMRREAQIGAELSTATASLNAALRSTTARGQWGEVQLRRIVEAAGMLEHVDVDIQVASKRFAGGKGKDSTLRPDAIIHLPGDGHLAIDAKAPMNSYLLAMEVPADDPGALKERTDLLDKHAKALRAHVDELVKRNYPGDFPDSPQVTVLFLPSEALLAQATQADPTLLEYALGKGVVLASPSSLLAILRTVASVWTSAAASAEARDIVELGRTLVERISVVVGHLERLGKSLGQSVNHYNAAVSSIESRLLVSARSLSSLQLSAPHKLDAPPPVSEDSSQVRAFRSPELSAREESMPEPQ</sequence>
<evidence type="ECO:0000256" key="2">
    <source>
        <dbReference type="ARBA" id="ARBA00009840"/>
    </source>
</evidence>
<dbReference type="PANTHER" id="PTHR30563:SF0">
    <property type="entry name" value="DNA RECOMBINATION PROTEIN RMUC"/>
    <property type="match status" value="1"/>
</dbReference>
<dbReference type="EMBL" id="JAUSQL010000001">
    <property type="protein sequence ID" value="MDP9831747.1"/>
    <property type="molecule type" value="Genomic_DNA"/>
</dbReference>
<dbReference type="RefSeq" id="WP_307634396.1">
    <property type="nucleotide sequence ID" value="NZ_JAUSQL010000001.1"/>
</dbReference>
<proteinExistence type="inferred from homology"/>
<evidence type="ECO:0000256" key="1">
    <source>
        <dbReference type="ARBA" id="ARBA00003416"/>
    </source>
</evidence>
<organism evidence="7 8">
    <name type="scientific">Trueperella abortisuis</name>
    <dbReference type="NCBI Taxonomy" id="445930"/>
    <lineage>
        <taxon>Bacteria</taxon>
        <taxon>Bacillati</taxon>
        <taxon>Actinomycetota</taxon>
        <taxon>Actinomycetes</taxon>
        <taxon>Actinomycetales</taxon>
        <taxon>Actinomycetaceae</taxon>
        <taxon>Trueperella</taxon>
    </lineage>
</organism>
<feature type="region of interest" description="Disordered" evidence="6">
    <location>
        <begin position="373"/>
        <end position="409"/>
    </location>
</feature>
<keyword evidence="4" id="KW-0233">DNA recombination</keyword>
<dbReference type="Pfam" id="PF02646">
    <property type="entry name" value="RmuC"/>
    <property type="match status" value="1"/>
</dbReference>
<accession>A0ABT9PGB7</accession>
<comment type="caution">
    <text evidence="7">The sequence shown here is derived from an EMBL/GenBank/DDBJ whole genome shotgun (WGS) entry which is preliminary data.</text>
</comment>
<comment type="function">
    <text evidence="1">Involved in DNA recombination.</text>
</comment>
<dbReference type="InterPro" id="IPR003798">
    <property type="entry name" value="DNA_recombination_RmuC"/>
</dbReference>
<reference evidence="7 8" key="1">
    <citation type="submission" date="2023-07" db="EMBL/GenBank/DDBJ databases">
        <title>Sequencing the genomes of 1000 actinobacteria strains.</title>
        <authorList>
            <person name="Klenk H.-P."/>
        </authorList>
    </citation>
    <scope>NUCLEOTIDE SEQUENCE [LARGE SCALE GENOMIC DNA]</scope>
    <source>
        <strain evidence="7 8">DSM 19515</strain>
    </source>
</reference>
<feature type="coiled-coil region" evidence="5">
    <location>
        <begin position="41"/>
        <end position="68"/>
    </location>
</feature>
<evidence type="ECO:0000313" key="8">
    <source>
        <dbReference type="Proteomes" id="UP001230145"/>
    </source>
</evidence>
<protein>
    <submittedName>
        <fullName evidence="7">DNA recombination protein RmuC</fullName>
    </submittedName>
</protein>
<feature type="compositionally biased region" description="Basic and acidic residues" evidence="6">
    <location>
        <begin position="399"/>
        <end position="409"/>
    </location>
</feature>
<gene>
    <name evidence="7" type="ORF">J2S45_000426</name>
</gene>
<comment type="similarity">
    <text evidence="2">Belongs to the RmuC family.</text>
</comment>
<keyword evidence="8" id="KW-1185">Reference proteome</keyword>
<keyword evidence="3 5" id="KW-0175">Coiled coil</keyword>
<evidence type="ECO:0000256" key="3">
    <source>
        <dbReference type="ARBA" id="ARBA00023054"/>
    </source>
</evidence>
<evidence type="ECO:0000256" key="4">
    <source>
        <dbReference type="ARBA" id="ARBA00023172"/>
    </source>
</evidence>
<name>A0ABT9PGB7_9ACTO</name>